<comment type="caution">
    <text evidence="1">The sequence shown here is derived from an EMBL/GenBank/DDBJ whole genome shotgun (WGS) entry which is preliminary data.</text>
</comment>
<proteinExistence type="predicted"/>
<accession>A0AAE1QI31</accession>
<dbReference type="EMBL" id="JAWZYT010000269">
    <property type="protein sequence ID" value="KAK4325602.1"/>
    <property type="molecule type" value="Genomic_DNA"/>
</dbReference>
<dbReference type="AlphaFoldDB" id="A0AAE1QI31"/>
<evidence type="ECO:0000313" key="2">
    <source>
        <dbReference type="Proteomes" id="UP001292094"/>
    </source>
</evidence>
<reference evidence="1" key="1">
    <citation type="submission" date="2023-11" db="EMBL/GenBank/DDBJ databases">
        <title>Genome assemblies of two species of porcelain crab, Petrolisthes cinctipes and Petrolisthes manimaculis (Anomura: Porcellanidae).</title>
        <authorList>
            <person name="Angst P."/>
        </authorList>
    </citation>
    <scope>NUCLEOTIDE SEQUENCE</scope>
    <source>
        <strain evidence="1">PB745_02</strain>
        <tissue evidence="1">Gill</tissue>
    </source>
</reference>
<organism evidence="1 2">
    <name type="scientific">Petrolisthes manimaculis</name>
    <dbReference type="NCBI Taxonomy" id="1843537"/>
    <lineage>
        <taxon>Eukaryota</taxon>
        <taxon>Metazoa</taxon>
        <taxon>Ecdysozoa</taxon>
        <taxon>Arthropoda</taxon>
        <taxon>Crustacea</taxon>
        <taxon>Multicrustacea</taxon>
        <taxon>Malacostraca</taxon>
        <taxon>Eumalacostraca</taxon>
        <taxon>Eucarida</taxon>
        <taxon>Decapoda</taxon>
        <taxon>Pleocyemata</taxon>
        <taxon>Anomura</taxon>
        <taxon>Galatheoidea</taxon>
        <taxon>Porcellanidae</taxon>
        <taxon>Petrolisthes</taxon>
    </lineage>
</organism>
<dbReference type="Proteomes" id="UP001292094">
    <property type="component" value="Unassembled WGS sequence"/>
</dbReference>
<sequence length="83" mass="9341">MITGSAKTPPVPTNTSGRRETSLVHFRVTCGIPKKYWDLKTVRWLAGWLPWDEAQGWADATSRSSASAWLAFGRDATKTYLQR</sequence>
<gene>
    <name evidence="1" type="ORF">Pmani_003809</name>
</gene>
<protein>
    <submittedName>
        <fullName evidence="1">Uncharacterized protein</fullName>
    </submittedName>
</protein>
<keyword evidence="2" id="KW-1185">Reference proteome</keyword>
<evidence type="ECO:0000313" key="1">
    <source>
        <dbReference type="EMBL" id="KAK4325602.1"/>
    </source>
</evidence>
<name>A0AAE1QI31_9EUCA</name>